<accession>W0DTV6</accession>
<keyword evidence="2" id="KW-1133">Transmembrane helix</keyword>
<protein>
    <submittedName>
        <fullName evidence="3">Secretion protein HlyD</fullName>
    </submittedName>
</protein>
<evidence type="ECO:0000256" key="1">
    <source>
        <dbReference type="SAM" id="Coils"/>
    </source>
</evidence>
<dbReference type="STRING" id="717772.THIAE_00535"/>
<dbReference type="SUPFAM" id="SSF111369">
    <property type="entry name" value="HlyD-like secretion proteins"/>
    <property type="match status" value="1"/>
</dbReference>
<organism evidence="3 4">
    <name type="scientific">Thiomicrospira aerophila AL3</name>
    <dbReference type="NCBI Taxonomy" id="717772"/>
    <lineage>
        <taxon>Bacteria</taxon>
        <taxon>Pseudomonadati</taxon>
        <taxon>Pseudomonadota</taxon>
        <taxon>Gammaproteobacteria</taxon>
        <taxon>Thiotrichales</taxon>
        <taxon>Piscirickettsiaceae</taxon>
        <taxon>Thiomicrospira</taxon>
    </lineage>
</organism>
<reference evidence="3 4" key="1">
    <citation type="submission" date="2013-12" db="EMBL/GenBank/DDBJ databases">
        <authorList>
            <consortium name="DOE Joint Genome Institute"/>
            <person name="Kappler U."/>
            <person name="Huntemann M."/>
            <person name="Han J."/>
            <person name="Chen A."/>
            <person name="Kyrpides N."/>
            <person name="Mavromatis K."/>
            <person name="Markowitz V."/>
            <person name="Palaniappan K."/>
            <person name="Ivanova N."/>
            <person name="Schaumberg A."/>
            <person name="Pati A."/>
            <person name="Liolios K."/>
            <person name="Nordberg H.P."/>
            <person name="Cantor M.N."/>
            <person name="Hua S.X."/>
            <person name="Woyke T."/>
        </authorList>
    </citation>
    <scope>NUCLEOTIDE SEQUENCE [LARGE SCALE GENOMIC DNA]</scope>
    <source>
        <strain evidence="4">AL2</strain>
    </source>
</reference>
<keyword evidence="2" id="KW-0812">Transmembrane</keyword>
<keyword evidence="1" id="KW-0175">Coiled coil</keyword>
<dbReference type="PANTHER" id="PTHR30469:SF15">
    <property type="entry name" value="HLYD FAMILY OF SECRETION PROTEINS"/>
    <property type="match status" value="1"/>
</dbReference>
<name>W0DTV6_9GAMM</name>
<feature type="transmembrane region" description="Helical" evidence="2">
    <location>
        <begin position="7"/>
        <end position="31"/>
    </location>
</feature>
<dbReference type="Gene3D" id="2.40.30.170">
    <property type="match status" value="1"/>
</dbReference>
<feature type="coiled-coil region" evidence="1">
    <location>
        <begin position="192"/>
        <end position="222"/>
    </location>
</feature>
<dbReference type="HOGENOM" id="CLU_018816_18_4_6"/>
<proteinExistence type="predicted"/>
<dbReference type="eggNOG" id="COG0845">
    <property type="taxonomic scope" value="Bacteria"/>
</dbReference>
<dbReference type="RefSeq" id="WP_006459650.1">
    <property type="nucleotide sequence ID" value="NZ_CP007030.1"/>
</dbReference>
<keyword evidence="2" id="KW-0472">Membrane</keyword>
<keyword evidence="4" id="KW-1185">Reference proteome</keyword>
<dbReference type="KEGG" id="tao:THIAE_00535"/>
<evidence type="ECO:0000313" key="3">
    <source>
        <dbReference type="EMBL" id="AHF00434.1"/>
    </source>
</evidence>
<dbReference type="AlphaFoldDB" id="W0DTV6"/>
<dbReference type="Gene3D" id="2.40.50.100">
    <property type="match status" value="1"/>
</dbReference>
<dbReference type="EMBL" id="CP007030">
    <property type="protein sequence ID" value="AHF00434.1"/>
    <property type="molecule type" value="Genomic_DNA"/>
</dbReference>
<dbReference type="InParanoid" id="W0DTV6"/>
<evidence type="ECO:0000313" key="4">
    <source>
        <dbReference type="Proteomes" id="UP000005380"/>
    </source>
</evidence>
<dbReference type="GO" id="GO:0015562">
    <property type="term" value="F:efflux transmembrane transporter activity"/>
    <property type="evidence" value="ECO:0007669"/>
    <property type="project" value="TreeGrafter"/>
</dbReference>
<dbReference type="Gene3D" id="1.10.287.470">
    <property type="entry name" value="Helix hairpin bin"/>
    <property type="match status" value="1"/>
</dbReference>
<sequence length="419" mass="46291">MKATRSFAWIIKTIVVPLLILLLGLGVFNYLKSTKPVAEAIDIEERAWPVEILSLTQHQTDSQLALVGRVETQQRIRLHAPLNADLVRLPLQVGEEFEAGAELMAFDDNQISWQLQSAQADLSEAQALFVAEQTQQASEREKLAREAALLALKQTDVARNQQLVARELASQQVVDQAQEALNRQELTWLNAKLQVEQQASRLAQAQARLERAQVQLDTVQRQAGQARYLAPMAGRVMARHAAEGEPLTQNSPVLDFYSLDSLELRVTLPLEQVAAIRQAVTSHQPIIGRVLPNEEAVVFSRFDASASVRGLDAWLAFANPSDSRPGEMREIILSVPLAESAFAVPYSALYGQNRVYVIDGERLAARSVQRVGDWMQGSQRWALVVGELALGEQVLVTQLPNAVGGLRVRVLNQLDGVTP</sequence>
<gene>
    <name evidence="3" type="ORF">THIAE_00535</name>
</gene>
<dbReference type="PANTHER" id="PTHR30469">
    <property type="entry name" value="MULTIDRUG RESISTANCE PROTEIN MDTA"/>
    <property type="match status" value="1"/>
</dbReference>
<evidence type="ECO:0000256" key="2">
    <source>
        <dbReference type="SAM" id="Phobius"/>
    </source>
</evidence>
<dbReference type="OrthoDB" id="8524475at2"/>
<dbReference type="GO" id="GO:1990281">
    <property type="term" value="C:efflux pump complex"/>
    <property type="evidence" value="ECO:0007669"/>
    <property type="project" value="TreeGrafter"/>
</dbReference>
<dbReference type="Proteomes" id="UP000005380">
    <property type="component" value="Chromosome"/>
</dbReference>